<gene>
    <name evidence="1" type="ORF">HWQ62_00027</name>
</gene>
<dbReference type="Proteomes" id="UP001162120">
    <property type="component" value="Segment"/>
</dbReference>
<keyword evidence="2" id="KW-1185">Reference proteome</keyword>
<dbReference type="EMBL" id="MT663534">
    <property type="protein sequence ID" value="QOI90164.1"/>
    <property type="molecule type" value="Genomic_DNA"/>
</dbReference>
<proteinExistence type="predicted"/>
<name>A0A7M4CEQ8_9VIRU</name>
<sequence length="203" mass="23853">MHTMYNGTNNIDTNHFAGILFCTDVNTVMCSTISKITAVARSMLNLLATNSCLNGNMKHWRKENDYNIHHDSIGLLILYTCSCNSHNKCIIDFKHVRLDTPYRGKKFFTNVFDGLEHNLKEFLNCHNFTIDIIVSDFYNIEFARYFIEKRNYVPLNDKLNVIRYQKDIVDKYIRYYQEDKPQFFLKSITDSIPSSVIKTLSKY</sequence>
<evidence type="ECO:0000313" key="2">
    <source>
        <dbReference type="Proteomes" id="UP001162120"/>
    </source>
</evidence>
<reference evidence="1" key="1">
    <citation type="submission" date="2020-06" db="EMBL/GenBank/DDBJ databases">
        <title>Lateral gene transfer of anion-conducting channel rhodopsins between green algae and giant viruses.</title>
        <authorList>
            <person name="Rozenberg A."/>
            <person name="Oppermann J."/>
            <person name="Wietek J."/>
            <person name="Fernandez Lahore R.G."/>
            <person name="Sandaa R.-A."/>
            <person name="Bratbak G."/>
            <person name="Hegemann P."/>
            <person name="Beja O."/>
        </authorList>
    </citation>
    <scope>NUCLEOTIDE SEQUENCE</scope>
    <source>
        <strain evidence="1">01B</strain>
    </source>
</reference>
<accession>A0A7M4CEQ8</accession>
<organism evidence="1 2">
    <name type="scientific">Pyramimonas orientalis virus 01B</name>
    <dbReference type="NCBI Taxonomy" id="3134525"/>
    <lineage>
        <taxon>Viruses</taxon>
        <taxon>Varidnaviria</taxon>
        <taxon>Bamfordvirae</taxon>
        <taxon>Nucleocytoviricota</taxon>
        <taxon>Megaviricetes</taxon>
        <taxon>Imitervirales</taxon>
        <taxon>Allomimiviridae</taxon>
        <taxon>Heliosvirus</taxon>
        <taxon>Heliosvirus raunefjordenense</taxon>
    </lineage>
</organism>
<evidence type="ECO:0000313" key="1">
    <source>
        <dbReference type="EMBL" id="QOI90164.1"/>
    </source>
</evidence>
<protein>
    <submittedName>
        <fullName evidence="1">Uncharacterized protein</fullName>
    </submittedName>
</protein>